<dbReference type="Pfam" id="PF25895">
    <property type="entry name" value="WHD_plant_disease"/>
    <property type="match status" value="1"/>
</dbReference>
<accession>A0A8S9S9D3</accession>
<feature type="domain" description="Plant disease resistance WDH" evidence="1">
    <location>
        <begin position="63"/>
        <end position="119"/>
    </location>
</feature>
<evidence type="ECO:0000259" key="1">
    <source>
        <dbReference type="Pfam" id="PF25895"/>
    </source>
</evidence>
<sequence length="220" mass="24575">MTKTLLAVVRAILSELPITPSRIMDTINKMPLREMSCSYGREGSLVVSSRACASFFISFYKLPEKRRGIRRRLRCAIACGFAFSKSKRSGAKAASMLLRFNISRTSSVKLGFIQIHELGKPQNRYGGFVLAVRYRQDHSAEDNGAVVSYEASNLTLSDYNFHTSRIYLESAQTHSKLVTPVGEVARQVSLLETGSDKRIAKPCFLGRTCSDSSHRVRDKI</sequence>
<dbReference type="InterPro" id="IPR058874">
    <property type="entry name" value="WHD_plant"/>
</dbReference>
<dbReference type="AlphaFoldDB" id="A0A8S9S9D3"/>
<evidence type="ECO:0000313" key="3">
    <source>
        <dbReference type="Proteomes" id="UP000712600"/>
    </source>
</evidence>
<dbReference type="Proteomes" id="UP000712600">
    <property type="component" value="Unassembled WGS sequence"/>
</dbReference>
<comment type="caution">
    <text evidence="2">The sequence shown here is derived from an EMBL/GenBank/DDBJ whole genome shotgun (WGS) entry which is preliminary data.</text>
</comment>
<gene>
    <name evidence="2" type="ORF">F2Q69_00036306</name>
</gene>
<evidence type="ECO:0000313" key="2">
    <source>
        <dbReference type="EMBL" id="KAF3598266.1"/>
    </source>
</evidence>
<protein>
    <recommendedName>
        <fullName evidence="1">Plant disease resistance WDH domain-containing protein</fullName>
    </recommendedName>
</protein>
<dbReference type="EMBL" id="QGKX02000004">
    <property type="protein sequence ID" value="KAF3598266.1"/>
    <property type="molecule type" value="Genomic_DNA"/>
</dbReference>
<proteinExistence type="predicted"/>
<reference evidence="2" key="1">
    <citation type="submission" date="2019-12" db="EMBL/GenBank/DDBJ databases">
        <title>Genome sequencing and annotation of Brassica cretica.</title>
        <authorList>
            <person name="Studholme D.J."/>
            <person name="Sarris P."/>
        </authorList>
    </citation>
    <scope>NUCLEOTIDE SEQUENCE</scope>
    <source>
        <strain evidence="2">PFS-109/04</strain>
        <tissue evidence="2">Leaf</tissue>
    </source>
</reference>
<organism evidence="2 3">
    <name type="scientific">Brassica cretica</name>
    <name type="common">Mustard</name>
    <dbReference type="NCBI Taxonomy" id="69181"/>
    <lineage>
        <taxon>Eukaryota</taxon>
        <taxon>Viridiplantae</taxon>
        <taxon>Streptophyta</taxon>
        <taxon>Embryophyta</taxon>
        <taxon>Tracheophyta</taxon>
        <taxon>Spermatophyta</taxon>
        <taxon>Magnoliopsida</taxon>
        <taxon>eudicotyledons</taxon>
        <taxon>Gunneridae</taxon>
        <taxon>Pentapetalae</taxon>
        <taxon>rosids</taxon>
        <taxon>malvids</taxon>
        <taxon>Brassicales</taxon>
        <taxon>Brassicaceae</taxon>
        <taxon>Brassiceae</taxon>
        <taxon>Brassica</taxon>
    </lineage>
</organism>
<name>A0A8S9S9D3_BRACR</name>